<proteinExistence type="predicted"/>
<feature type="transmembrane region" description="Helical" evidence="1">
    <location>
        <begin position="66"/>
        <end position="89"/>
    </location>
</feature>
<sequence length="226" mass="25012">MSDETDAAEMNLREAEFSSGEQWIREGSASLKQMKRGLDLVYFGIGLVVVSILAALYLLLTSRLPMVSMTVLPFVGLLGYLMIFVGPILCLSAPEESGTRGLLVGSAVGLSANLIYYGTDFFDPGFLTMPMRLFLKLASVVGLILFVLFIKKLTMYINRPDLTAKAQYLLVTTVLLLMGVWLVYFLEHLRIFFNVSPLIITTGIIFALVIYTYIVGSIKEELISPS</sequence>
<reference evidence="2 3" key="1">
    <citation type="submission" date="2019-02" db="EMBL/GenBank/DDBJ databases">
        <title>Deep-cultivation of Planctomycetes and their phenomic and genomic characterization uncovers novel biology.</title>
        <authorList>
            <person name="Wiegand S."/>
            <person name="Jogler M."/>
            <person name="Boedeker C."/>
            <person name="Pinto D."/>
            <person name="Vollmers J."/>
            <person name="Rivas-Marin E."/>
            <person name="Kohn T."/>
            <person name="Peeters S.H."/>
            <person name="Heuer A."/>
            <person name="Rast P."/>
            <person name="Oberbeckmann S."/>
            <person name="Bunk B."/>
            <person name="Jeske O."/>
            <person name="Meyerdierks A."/>
            <person name="Storesund J.E."/>
            <person name="Kallscheuer N."/>
            <person name="Luecker S."/>
            <person name="Lage O.M."/>
            <person name="Pohl T."/>
            <person name="Merkel B.J."/>
            <person name="Hornburger P."/>
            <person name="Mueller R.-W."/>
            <person name="Bruemmer F."/>
            <person name="Labrenz M."/>
            <person name="Spormann A.M."/>
            <person name="Op den Camp H."/>
            <person name="Overmann J."/>
            <person name="Amann R."/>
            <person name="Jetten M.S.M."/>
            <person name="Mascher T."/>
            <person name="Medema M.H."/>
            <person name="Devos D.P."/>
            <person name="Kaster A.-K."/>
            <person name="Ovreas L."/>
            <person name="Rohde M."/>
            <person name="Galperin M.Y."/>
            <person name="Jogler C."/>
        </authorList>
    </citation>
    <scope>NUCLEOTIDE SEQUENCE [LARGE SCALE GENOMIC DNA]</scope>
    <source>
        <strain evidence="2 3">Pan241w</strain>
    </source>
</reference>
<organism evidence="2 3">
    <name type="scientific">Gimesia alba</name>
    <dbReference type="NCBI Taxonomy" id="2527973"/>
    <lineage>
        <taxon>Bacteria</taxon>
        <taxon>Pseudomonadati</taxon>
        <taxon>Planctomycetota</taxon>
        <taxon>Planctomycetia</taxon>
        <taxon>Planctomycetales</taxon>
        <taxon>Planctomycetaceae</taxon>
        <taxon>Gimesia</taxon>
    </lineage>
</organism>
<keyword evidence="1" id="KW-1133">Transmembrane helix</keyword>
<dbReference type="Proteomes" id="UP000317171">
    <property type="component" value="Chromosome"/>
</dbReference>
<protein>
    <submittedName>
        <fullName evidence="2">Uncharacterized protein</fullName>
    </submittedName>
</protein>
<keyword evidence="3" id="KW-1185">Reference proteome</keyword>
<accession>A0A517RA58</accession>
<evidence type="ECO:0000313" key="2">
    <source>
        <dbReference type="EMBL" id="QDT40784.1"/>
    </source>
</evidence>
<dbReference type="KEGG" id="gaz:Pan241w_08430"/>
<feature type="transmembrane region" description="Helical" evidence="1">
    <location>
        <begin position="191"/>
        <end position="214"/>
    </location>
</feature>
<feature type="transmembrane region" description="Helical" evidence="1">
    <location>
        <begin position="131"/>
        <end position="150"/>
    </location>
</feature>
<name>A0A517RA58_9PLAN</name>
<feature type="transmembrane region" description="Helical" evidence="1">
    <location>
        <begin position="40"/>
        <end position="60"/>
    </location>
</feature>
<feature type="transmembrane region" description="Helical" evidence="1">
    <location>
        <begin position="162"/>
        <end position="185"/>
    </location>
</feature>
<evidence type="ECO:0000313" key="3">
    <source>
        <dbReference type="Proteomes" id="UP000317171"/>
    </source>
</evidence>
<keyword evidence="1" id="KW-0472">Membrane</keyword>
<dbReference type="EMBL" id="CP036269">
    <property type="protein sequence ID" value="QDT40784.1"/>
    <property type="molecule type" value="Genomic_DNA"/>
</dbReference>
<dbReference type="AlphaFoldDB" id="A0A517RA58"/>
<evidence type="ECO:0000256" key="1">
    <source>
        <dbReference type="SAM" id="Phobius"/>
    </source>
</evidence>
<feature type="transmembrane region" description="Helical" evidence="1">
    <location>
        <begin position="101"/>
        <end position="119"/>
    </location>
</feature>
<gene>
    <name evidence="2" type="ORF">Pan241w_08430</name>
</gene>
<keyword evidence="1" id="KW-0812">Transmembrane</keyword>